<dbReference type="InterPro" id="IPR025637">
    <property type="entry name" value="DUF4333"/>
</dbReference>
<keyword evidence="4" id="KW-1185">Reference proteome</keyword>
<dbReference type="Proteomes" id="UP001056455">
    <property type="component" value="Chromosome"/>
</dbReference>
<protein>
    <submittedName>
        <fullName evidence="3">DUF4333 domain-containing protein</fullName>
    </submittedName>
</protein>
<accession>A0ABY4YQS1</accession>
<proteinExistence type="predicted"/>
<evidence type="ECO:0000313" key="4">
    <source>
        <dbReference type="Proteomes" id="UP001056455"/>
    </source>
</evidence>
<feature type="chain" id="PRO_5046879640" evidence="1">
    <location>
        <begin position="29"/>
        <end position="112"/>
    </location>
</feature>
<sequence length="112" mass="11713">MGRTRATRATLGLAAVVLLITGCGGPVASEDLEASIVQQAEGRGWTLESVDCPEDLPADVGATVVCAVQIPGEVEARPGEVGVVDRFRVVVRGVDRGTPRYSTYPLTEGMSE</sequence>
<dbReference type="PROSITE" id="PS51257">
    <property type="entry name" value="PROKAR_LIPOPROTEIN"/>
    <property type="match status" value="1"/>
</dbReference>
<organism evidence="3 4">
    <name type="scientific">Ornithinimicrobium faecis</name>
    <dbReference type="NCBI Taxonomy" id="2934158"/>
    <lineage>
        <taxon>Bacteria</taxon>
        <taxon>Bacillati</taxon>
        <taxon>Actinomycetota</taxon>
        <taxon>Actinomycetes</taxon>
        <taxon>Micrococcales</taxon>
        <taxon>Ornithinimicrobiaceae</taxon>
        <taxon>Ornithinimicrobium</taxon>
    </lineage>
</organism>
<gene>
    <name evidence="3" type="ORF">NF556_12675</name>
</gene>
<dbReference type="Pfam" id="PF14230">
    <property type="entry name" value="DUF4333"/>
    <property type="match status" value="1"/>
</dbReference>
<feature type="domain" description="DUF4333" evidence="2">
    <location>
        <begin position="23"/>
        <end position="73"/>
    </location>
</feature>
<evidence type="ECO:0000259" key="2">
    <source>
        <dbReference type="Pfam" id="PF14230"/>
    </source>
</evidence>
<feature type="signal peptide" evidence="1">
    <location>
        <begin position="1"/>
        <end position="28"/>
    </location>
</feature>
<evidence type="ECO:0000256" key="1">
    <source>
        <dbReference type="SAM" id="SignalP"/>
    </source>
</evidence>
<evidence type="ECO:0000313" key="3">
    <source>
        <dbReference type="EMBL" id="USQ78492.1"/>
    </source>
</evidence>
<name>A0ABY4YQS1_9MICO</name>
<keyword evidence="1" id="KW-0732">Signal</keyword>
<reference evidence="3" key="1">
    <citation type="submission" date="2022-06" db="EMBL/GenBank/DDBJ databases">
        <title>Ornithinimicrobium HY1793.</title>
        <authorList>
            <person name="Huang Y."/>
        </authorList>
    </citation>
    <scope>NUCLEOTIDE SEQUENCE</scope>
    <source>
        <strain evidence="3">HY1793</strain>
    </source>
</reference>
<dbReference type="RefSeq" id="WP_252591290.1">
    <property type="nucleotide sequence ID" value="NZ_CP099489.1"/>
</dbReference>
<dbReference type="EMBL" id="CP099489">
    <property type="protein sequence ID" value="USQ78492.1"/>
    <property type="molecule type" value="Genomic_DNA"/>
</dbReference>